<reference evidence="2 3" key="1">
    <citation type="submission" date="2020-08" db="EMBL/GenBank/DDBJ databases">
        <title>Genomic Encyclopedia of Type Strains, Phase IV (KMG-IV): sequencing the most valuable type-strain genomes for metagenomic binning, comparative biology and taxonomic classification.</title>
        <authorList>
            <person name="Goeker M."/>
        </authorList>
    </citation>
    <scope>NUCLEOTIDE SEQUENCE [LARGE SCALE GENOMIC DNA]</scope>
    <source>
        <strain evidence="2 3">DSM 29007</strain>
    </source>
</reference>
<sequence length="154" mass="16892">MWLVVLAATLIAQSIQAQPWESWRTSAIHGAMNYRASVLGDTISKFDRCRVDGQITDTAFVSPASASLRRLMLGPCMGEVAAGHPMVRVDSVRGDLTGAMVYATVVRGGWQHQETFVLVPLRATLPIMSVEEVLMSAGVEFRYVRQTPPQPPLH</sequence>
<evidence type="ECO:0000313" key="2">
    <source>
        <dbReference type="EMBL" id="MBB6069948.1"/>
    </source>
</evidence>
<gene>
    <name evidence="2" type="ORF">HNQ61_001565</name>
</gene>
<dbReference type="RefSeq" id="WP_170039551.1">
    <property type="nucleotide sequence ID" value="NZ_JABDTL010000002.1"/>
</dbReference>
<proteinExistence type="predicted"/>
<organism evidence="2 3">
    <name type="scientific">Longimicrobium terrae</name>
    <dbReference type="NCBI Taxonomy" id="1639882"/>
    <lineage>
        <taxon>Bacteria</taxon>
        <taxon>Pseudomonadati</taxon>
        <taxon>Gemmatimonadota</taxon>
        <taxon>Longimicrobiia</taxon>
        <taxon>Longimicrobiales</taxon>
        <taxon>Longimicrobiaceae</taxon>
        <taxon>Longimicrobium</taxon>
    </lineage>
</organism>
<dbReference type="Proteomes" id="UP000582837">
    <property type="component" value="Unassembled WGS sequence"/>
</dbReference>
<dbReference type="EMBL" id="JACHIA010000003">
    <property type="protein sequence ID" value="MBB6069948.1"/>
    <property type="molecule type" value="Genomic_DNA"/>
</dbReference>
<protein>
    <submittedName>
        <fullName evidence="2">Uncharacterized protein</fullName>
    </submittedName>
</protein>
<evidence type="ECO:0000256" key="1">
    <source>
        <dbReference type="SAM" id="SignalP"/>
    </source>
</evidence>
<keyword evidence="1" id="KW-0732">Signal</keyword>
<comment type="caution">
    <text evidence="2">The sequence shown here is derived from an EMBL/GenBank/DDBJ whole genome shotgun (WGS) entry which is preliminary data.</text>
</comment>
<dbReference type="AlphaFoldDB" id="A0A841GVU0"/>
<accession>A0A841GVU0</accession>
<name>A0A841GVU0_9BACT</name>
<feature type="chain" id="PRO_5032428720" evidence="1">
    <location>
        <begin position="18"/>
        <end position="154"/>
    </location>
</feature>
<evidence type="ECO:0000313" key="3">
    <source>
        <dbReference type="Proteomes" id="UP000582837"/>
    </source>
</evidence>
<keyword evidence="3" id="KW-1185">Reference proteome</keyword>
<feature type="signal peptide" evidence="1">
    <location>
        <begin position="1"/>
        <end position="17"/>
    </location>
</feature>